<dbReference type="EMBL" id="NOVD01000031">
    <property type="protein sequence ID" value="PCK24390.1"/>
    <property type="molecule type" value="Genomic_DNA"/>
</dbReference>
<proteinExistence type="predicted"/>
<keyword evidence="1" id="KW-0812">Transmembrane</keyword>
<accession>A0A2A5J467</accession>
<keyword evidence="1" id="KW-1133">Transmembrane helix</keyword>
<feature type="transmembrane region" description="Helical" evidence="1">
    <location>
        <begin position="101"/>
        <end position="119"/>
    </location>
</feature>
<keyword evidence="1" id="KW-0472">Membrane</keyword>
<dbReference type="Proteomes" id="UP000230886">
    <property type="component" value="Unassembled WGS sequence"/>
</dbReference>
<protein>
    <submittedName>
        <fullName evidence="2">Uncharacterized protein</fullName>
    </submittedName>
</protein>
<comment type="caution">
    <text evidence="2">The sequence shown here is derived from an EMBL/GenBank/DDBJ whole genome shotgun (WGS) entry which is preliminary data.</text>
</comment>
<reference evidence="2 3" key="1">
    <citation type="submission" date="2017-07" db="EMBL/GenBank/DDBJ databases">
        <title>Draft sequence of Rhodococcus enclensis 23b-28.</title>
        <authorList>
            <person name="Besaury L."/>
            <person name="Sancelme M."/>
            <person name="Amato P."/>
            <person name="Lallement A."/>
            <person name="Delort A.-M."/>
        </authorList>
    </citation>
    <scope>NUCLEOTIDE SEQUENCE [LARGE SCALE GENOMIC DNA]</scope>
    <source>
        <strain evidence="2 3">23b-28</strain>
    </source>
</reference>
<gene>
    <name evidence="2" type="ORF">CHR55_26230</name>
</gene>
<name>A0A2A5J467_RHOSG</name>
<evidence type="ECO:0000313" key="2">
    <source>
        <dbReference type="EMBL" id="PCK24390.1"/>
    </source>
</evidence>
<sequence>MTKILATGKTTLTRNELEWWSNTAADLQTSNRRYPKVASAERVPVGETRVYHHRVDGEPVPVLAVSATDIDTHTDTAAGRWIVANTLSWAQYPPRQHKPGYGAPVGMLAAVLILLPAAFSHDVDSSSRLTALVAAVMLMPAGLWLLRYRHRRFQDRTWAADSEATSAAGLPAAQRLLTTTEPELYKTIAHTWINQRRTTAPAARLRRLQQRDRTARGKRDTN</sequence>
<dbReference type="AlphaFoldDB" id="A0A2A5J467"/>
<organism evidence="2 3">
    <name type="scientific">Rhodococcus qingshengii</name>
    <dbReference type="NCBI Taxonomy" id="334542"/>
    <lineage>
        <taxon>Bacteria</taxon>
        <taxon>Bacillati</taxon>
        <taxon>Actinomycetota</taxon>
        <taxon>Actinomycetes</taxon>
        <taxon>Mycobacteriales</taxon>
        <taxon>Nocardiaceae</taxon>
        <taxon>Rhodococcus</taxon>
        <taxon>Rhodococcus erythropolis group</taxon>
    </lineage>
</organism>
<dbReference type="RefSeq" id="WP_099698424.1">
    <property type="nucleotide sequence ID" value="NZ_NOVD01000031.1"/>
</dbReference>
<evidence type="ECO:0000313" key="3">
    <source>
        <dbReference type="Proteomes" id="UP000230886"/>
    </source>
</evidence>
<feature type="transmembrane region" description="Helical" evidence="1">
    <location>
        <begin position="125"/>
        <end position="146"/>
    </location>
</feature>
<evidence type="ECO:0000256" key="1">
    <source>
        <dbReference type="SAM" id="Phobius"/>
    </source>
</evidence>